<gene>
    <name evidence="11" type="ORF">BVG79_00953</name>
</gene>
<evidence type="ECO:0000256" key="10">
    <source>
        <dbReference type="SAM" id="Phobius"/>
    </source>
</evidence>
<feature type="transmembrane region" description="Helical" evidence="10">
    <location>
        <begin position="358"/>
        <end position="384"/>
    </location>
</feature>
<dbReference type="GO" id="GO:0006811">
    <property type="term" value="P:monoatomic ion transport"/>
    <property type="evidence" value="ECO:0007669"/>
    <property type="project" value="UniProtKB-KW"/>
</dbReference>
<keyword evidence="3" id="KW-0050">Antiport</keyword>
<evidence type="ECO:0000256" key="9">
    <source>
        <dbReference type="ARBA" id="ARBA00031636"/>
    </source>
</evidence>
<feature type="transmembrane region" description="Helical" evidence="10">
    <location>
        <begin position="95"/>
        <end position="113"/>
    </location>
</feature>
<name>A0A1W6NYI1_9RHOB</name>
<dbReference type="EMBL" id="CP019937">
    <property type="protein sequence ID" value="ARO14305.1"/>
    <property type="molecule type" value="Genomic_DNA"/>
</dbReference>
<dbReference type="InterPro" id="IPR002528">
    <property type="entry name" value="MATE_fam"/>
</dbReference>
<dbReference type="InterPro" id="IPR050222">
    <property type="entry name" value="MATE_MdtK"/>
</dbReference>
<feature type="transmembrane region" description="Helical" evidence="10">
    <location>
        <begin position="285"/>
        <end position="306"/>
    </location>
</feature>
<feature type="transmembrane region" description="Helical" evidence="10">
    <location>
        <begin position="133"/>
        <end position="151"/>
    </location>
</feature>
<feature type="transmembrane region" description="Helical" evidence="10">
    <location>
        <begin position="163"/>
        <end position="185"/>
    </location>
</feature>
<dbReference type="AlphaFoldDB" id="A0A1W6NYI1"/>
<dbReference type="GO" id="GO:0042910">
    <property type="term" value="F:xenobiotic transmembrane transporter activity"/>
    <property type="evidence" value="ECO:0007669"/>
    <property type="project" value="InterPro"/>
</dbReference>
<evidence type="ECO:0000256" key="4">
    <source>
        <dbReference type="ARBA" id="ARBA00022475"/>
    </source>
</evidence>
<feature type="transmembrane region" description="Helical" evidence="10">
    <location>
        <begin position="257"/>
        <end position="279"/>
    </location>
</feature>
<evidence type="ECO:0000256" key="6">
    <source>
        <dbReference type="ARBA" id="ARBA00022989"/>
    </source>
</evidence>
<feature type="transmembrane region" description="Helical" evidence="10">
    <location>
        <begin position="53"/>
        <end position="74"/>
    </location>
</feature>
<keyword evidence="8 10" id="KW-0472">Membrane</keyword>
<dbReference type="PIRSF" id="PIRSF006603">
    <property type="entry name" value="DinF"/>
    <property type="match status" value="1"/>
</dbReference>
<reference evidence="11 12" key="1">
    <citation type="submission" date="2017-02" db="EMBL/GenBank/DDBJ databases">
        <title>Ketogulonicigenium robustum SPU B003 Genome sequencing and assembly.</title>
        <authorList>
            <person name="Li Y."/>
            <person name="Liu L."/>
            <person name="Wang C."/>
            <person name="Zhang M."/>
            <person name="Zhang T."/>
            <person name="Zhang Y."/>
        </authorList>
    </citation>
    <scope>NUCLEOTIDE SEQUENCE [LARGE SCALE GENOMIC DNA]</scope>
    <source>
        <strain evidence="11 12">SPU_B003</strain>
    </source>
</reference>
<feature type="transmembrane region" description="Helical" evidence="10">
    <location>
        <begin position="422"/>
        <end position="440"/>
    </location>
</feature>
<keyword evidence="7" id="KW-0406">Ion transport</keyword>
<dbReference type="KEGG" id="kro:BVG79_00953"/>
<evidence type="ECO:0000256" key="2">
    <source>
        <dbReference type="ARBA" id="ARBA00022448"/>
    </source>
</evidence>
<evidence type="ECO:0000256" key="3">
    <source>
        <dbReference type="ARBA" id="ARBA00022449"/>
    </source>
</evidence>
<protein>
    <recommendedName>
        <fullName evidence="9">Multidrug-efflux transporter</fullName>
    </recommendedName>
</protein>
<accession>A0A1W6NYI1</accession>
<feature type="transmembrane region" description="Helical" evidence="10">
    <location>
        <begin position="318"/>
        <end position="338"/>
    </location>
</feature>
<comment type="subcellular location">
    <subcellularLocation>
        <location evidence="1">Cell inner membrane</location>
        <topology evidence="1">Multi-pass membrane protein</topology>
    </subcellularLocation>
</comment>
<dbReference type="OrthoDB" id="9780160at2"/>
<feature type="transmembrane region" description="Helical" evidence="10">
    <location>
        <begin position="12"/>
        <end position="33"/>
    </location>
</feature>
<dbReference type="STRING" id="92947.BVG79_00953"/>
<evidence type="ECO:0000256" key="5">
    <source>
        <dbReference type="ARBA" id="ARBA00022692"/>
    </source>
</evidence>
<sequence>MDTAQKQRFTSEIWGMLALGVPLIASNLAQMIVNLTDTVLLGWYDVKALAAVTLAHALYTLLYLFGAGFAWAVMPLVAEAGVQGDETRVRRVTRMGIWLTLGFGALALVPMMASGYLLRAIGQDPAMADMAHSYLRIVAFGLIFSLLVACLRSFLAALSHTAIVFWTTVIVASVNAVLVYGLIFGNFGLPALGMVGAAVGTTIAQAVGLLVLSVYAARKLPRYHLFQRFWRPDFGAIREVLRIGLPIGLTNLAEGGLFSATAVLVGWIGTGQLAAHGIAMQISGMVFMLYMGLSQAATILAGRAYGQRDAAALRRVSQAAGIVTMGVLVIGVAVFVLFRGPMVGAFISMDDPNRAEVLRIGMALLLMSALFQALDAMQVMALGLLRAVQDTTVPMLMAIFGYWCVGFPTSLVIGIWLGGGEVGVWVGLVAGLFVASVLMLSRYLRGLARHTYIPA</sequence>
<feature type="transmembrane region" description="Helical" evidence="10">
    <location>
        <begin position="396"/>
        <end position="416"/>
    </location>
</feature>
<dbReference type="RefSeq" id="WP_085785878.1">
    <property type="nucleotide sequence ID" value="NZ_CP019937.1"/>
</dbReference>
<dbReference type="PANTHER" id="PTHR43298">
    <property type="entry name" value="MULTIDRUG RESISTANCE PROTEIN NORM-RELATED"/>
    <property type="match status" value="1"/>
</dbReference>
<dbReference type="InterPro" id="IPR048279">
    <property type="entry name" value="MdtK-like"/>
</dbReference>
<dbReference type="Proteomes" id="UP000242447">
    <property type="component" value="Chromosome"/>
</dbReference>
<organism evidence="11 12">
    <name type="scientific">Ketogulonicigenium robustum</name>
    <dbReference type="NCBI Taxonomy" id="92947"/>
    <lineage>
        <taxon>Bacteria</taxon>
        <taxon>Pseudomonadati</taxon>
        <taxon>Pseudomonadota</taxon>
        <taxon>Alphaproteobacteria</taxon>
        <taxon>Rhodobacterales</taxon>
        <taxon>Roseobacteraceae</taxon>
        <taxon>Ketogulonicigenium</taxon>
    </lineage>
</organism>
<evidence type="ECO:0000256" key="8">
    <source>
        <dbReference type="ARBA" id="ARBA00023136"/>
    </source>
</evidence>
<evidence type="ECO:0000256" key="1">
    <source>
        <dbReference type="ARBA" id="ARBA00004429"/>
    </source>
</evidence>
<dbReference type="NCBIfam" id="TIGR00797">
    <property type="entry name" value="matE"/>
    <property type="match status" value="1"/>
</dbReference>
<keyword evidence="6 10" id="KW-1133">Transmembrane helix</keyword>
<keyword evidence="2" id="KW-0813">Transport</keyword>
<dbReference type="Pfam" id="PF01554">
    <property type="entry name" value="MatE"/>
    <property type="match status" value="2"/>
</dbReference>
<proteinExistence type="predicted"/>
<feature type="transmembrane region" description="Helical" evidence="10">
    <location>
        <begin position="191"/>
        <end position="217"/>
    </location>
</feature>
<keyword evidence="4" id="KW-1003">Cell membrane</keyword>
<evidence type="ECO:0000256" key="7">
    <source>
        <dbReference type="ARBA" id="ARBA00023065"/>
    </source>
</evidence>
<dbReference type="CDD" id="cd13131">
    <property type="entry name" value="MATE_NorM_like"/>
    <property type="match status" value="1"/>
</dbReference>
<dbReference type="GO" id="GO:0015297">
    <property type="term" value="F:antiporter activity"/>
    <property type="evidence" value="ECO:0007669"/>
    <property type="project" value="UniProtKB-KW"/>
</dbReference>
<keyword evidence="12" id="KW-1185">Reference proteome</keyword>
<evidence type="ECO:0000313" key="12">
    <source>
        <dbReference type="Proteomes" id="UP000242447"/>
    </source>
</evidence>
<dbReference type="GO" id="GO:0005886">
    <property type="term" value="C:plasma membrane"/>
    <property type="evidence" value="ECO:0007669"/>
    <property type="project" value="UniProtKB-SubCell"/>
</dbReference>
<keyword evidence="5 10" id="KW-0812">Transmembrane</keyword>
<evidence type="ECO:0000313" key="11">
    <source>
        <dbReference type="EMBL" id="ARO14305.1"/>
    </source>
</evidence>
<dbReference type="PANTHER" id="PTHR43298:SF2">
    <property type="entry name" value="FMN_FAD EXPORTER YEEO-RELATED"/>
    <property type="match status" value="1"/>
</dbReference>